<evidence type="ECO:0000256" key="1">
    <source>
        <dbReference type="ARBA" id="ARBA00022603"/>
    </source>
</evidence>
<evidence type="ECO:0000256" key="2">
    <source>
        <dbReference type="ARBA" id="ARBA00022679"/>
    </source>
</evidence>
<dbReference type="EMBL" id="BMYO01000004">
    <property type="protein sequence ID" value="GHD61691.1"/>
    <property type="molecule type" value="Genomic_DNA"/>
</dbReference>
<comment type="caution">
    <text evidence="7">The sequence shown here is derived from an EMBL/GenBank/DDBJ whole genome shotgun (WGS) entry which is preliminary data.</text>
</comment>
<dbReference type="PRINTS" id="PR02008">
    <property type="entry name" value="RCMTFAMILY"/>
</dbReference>
<dbReference type="PANTHER" id="PTHR22807:SF53">
    <property type="entry name" value="RIBOSOMAL RNA SMALL SUBUNIT METHYLTRANSFERASE B-RELATED"/>
    <property type="match status" value="1"/>
</dbReference>
<organism evidence="7 8">
    <name type="scientific">Jeongeupia chitinilytica</name>
    <dbReference type="NCBI Taxonomy" id="1041641"/>
    <lineage>
        <taxon>Bacteria</taxon>
        <taxon>Pseudomonadati</taxon>
        <taxon>Pseudomonadota</taxon>
        <taxon>Betaproteobacteria</taxon>
        <taxon>Neisseriales</taxon>
        <taxon>Chitinibacteraceae</taxon>
        <taxon>Jeongeupia</taxon>
    </lineage>
</organism>
<accession>A0ABQ3GZ73</accession>
<name>A0ABQ3GZ73_9NEIS</name>
<sequence length="418" mass="45800">MNKTQFDAILDVLHTVLPFTAPADVCLSRYFKDHPKLGARDRAEIAETVFGLLRHLPRLKWACGDKAGVIDWMVAYWAAVEKRNLKELTAIFDARRMEQAKAYKAVRWDEAPLAVRAALPQWTVDAMLADGFDEAAVLETGRAMLQSAPLDLRANTLKMKREPVQTELAAQGIESVPTPFSPWGLRVTGKPGLSRLTLFKEGAFEVQDEGSQLLALLTGARRGQMIADFCAGAGGKTLAIGAMMQSSGSLYAFDISEKRLSNLKPRLARSGLSNVRPQLIASENDTKIKRLAGKMDAVLVDAPCSGLGTLRRNPDLKYRQSAQSVVELNAKQASILASASRLVKQGGRLVYATCSFLPSENRKIVDAFLAGHPEFQLVDVRELLAKDKVELALDGECMQLSPMQHGTDGFFAAVMQRT</sequence>
<comment type="caution">
    <text evidence="5">Lacks conserved residue(s) required for the propagation of feature annotation.</text>
</comment>
<dbReference type="SUPFAM" id="SSF53335">
    <property type="entry name" value="S-adenosyl-L-methionine-dependent methyltransferases"/>
    <property type="match status" value="1"/>
</dbReference>
<keyword evidence="1 5" id="KW-0489">Methyltransferase</keyword>
<dbReference type="CDD" id="cd02440">
    <property type="entry name" value="AdoMet_MTases"/>
    <property type="match status" value="1"/>
</dbReference>
<evidence type="ECO:0000313" key="8">
    <source>
        <dbReference type="Proteomes" id="UP000604737"/>
    </source>
</evidence>
<dbReference type="InterPro" id="IPR029063">
    <property type="entry name" value="SAM-dependent_MTases_sf"/>
</dbReference>
<feature type="binding site" evidence="5">
    <location>
        <position position="301"/>
    </location>
    <ligand>
        <name>S-adenosyl-L-methionine</name>
        <dbReference type="ChEBI" id="CHEBI:59789"/>
    </ligand>
</feature>
<protein>
    <submittedName>
        <fullName evidence="7">SAM-dependent methyltransferase</fullName>
    </submittedName>
</protein>
<feature type="binding site" evidence="5">
    <location>
        <position position="254"/>
    </location>
    <ligand>
        <name>S-adenosyl-L-methionine</name>
        <dbReference type="ChEBI" id="CHEBI:59789"/>
    </ligand>
</feature>
<evidence type="ECO:0000256" key="3">
    <source>
        <dbReference type="ARBA" id="ARBA00022691"/>
    </source>
</evidence>
<keyword evidence="3 5" id="KW-0949">S-adenosyl-L-methionine</keyword>
<dbReference type="Proteomes" id="UP000604737">
    <property type="component" value="Unassembled WGS sequence"/>
</dbReference>
<dbReference type="RefSeq" id="WP_189459818.1">
    <property type="nucleotide sequence ID" value="NZ_BMYO01000004.1"/>
</dbReference>
<keyword evidence="8" id="KW-1185">Reference proteome</keyword>
<dbReference type="Pfam" id="PF01189">
    <property type="entry name" value="Methyltr_RsmB-F"/>
    <property type="match status" value="1"/>
</dbReference>
<keyword evidence="4 5" id="KW-0694">RNA-binding</keyword>
<dbReference type="GO" id="GO:0032259">
    <property type="term" value="P:methylation"/>
    <property type="evidence" value="ECO:0007669"/>
    <property type="project" value="UniProtKB-KW"/>
</dbReference>
<feature type="active site" description="Nucleophile" evidence="5">
    <location>
        <position position="354"/>
    </location>
</feature>
<dbReference type="InterPro" id="IPR049560">
    <property type="entry name" value="MeTrfase_RsmB-F_NOP2_cat"/>
</dbReference>
<dbReference type="InterPro" id="IPR001678">
    <property type="entry name" value="MeTrfase_RsmB-F_NOP2_dom"/>
</dbReference>
<proteinExistence type="inferred from homology"/>
<comment type="similarity">
    <text evidence="5">Belongs to the class I-like SAM-binding methyltransferase superfamily. RsmB/NOP family.</text>
</comment>
<gene>
    <name evidence="7" type="ORF">GCM10007350_16430</name>
</gene>
<dbReference type="Pfam" id="PF22458">
    <property type="entry name" value="RsmF-B_ferredox"/>
    <property type="match status" value="1"/>
</dbReference>
<dbReference type="InterPro" id="IPR054728">
    <property type="entry name" value="RsmB-like_ferredoxin"/>
</dbReference>
<dbReference type="PROSITE" id="PS51686">
    <property type="entry name" value="SAM_MT_RSMB_NOP"/>
    <property type="match status" value="1"/>
</dbReference>
<dbReference type="GO" id="GO:0008168">
    <property type="term" value="F:methyltransferase activity"/>
    <property type="evidence" value="ECO:0007669"/>
    <property type="project" value="UniProtKB-KW"/>
</dbReference>
<dbReference type="Gene3D" id="3.40.50.150">
    <property type="entry name" value="Vaccinia Virus protein VP39"/>
    <property type="match status" value="1"/>
</dbReference>
<evidence type="ECO:0000256" key="4">
    <source>
        <dbReference type="ARBA" id="ARBA00022884"/>
    </source>
</evidence>
<feature type="domain" description="SAM-dependent MTase RsmB/NOP-type" evidence="6">
    <location>
        <begin position="140"/>
        <end position="418"/>
    </location>
</feature>
<evidence type="ECO:0000313" key="7">
    <source>
        <dbReference type="EMBL" id="GHD61691.1"/>
    </source>
</evidence>
<keyword evidence="2 5" id="KW-0808">Transferase</keyword>
<reference evidence="8" key="1">
    <citation type="journal article" date="2019" name="Int. J. Syst. Evol. Microbiol.">
        <title>The Global Catalogue of Microorganisms (GCM) 10K type strain sequencing project: providing services to taxonomists for standard genome sequencing and annotation.</title>
        <authorList>
            <consortium name="The Broad Institute Genomics Platform"/>
            <consortium name="The Broad Institute Genome Sequencing Center for Infectious Disease"/>
            <person name="Wu L."/>
            <person name="Ma J."/>
        </authorList>
    </citation>
    <scope>NUCLEOTIDE SEQUENCE [LARGE SCALE GENOMIC DNA]</scope>
    <source>
        <strain evidence="8">KCTC 23701</strain>
    </source>
</reference>
<dbReference type="PANTHER" id="PTHR22807">
    <property type="entry name" value="NOP2 YEAST -RELATED NOL1/NOP2/FMU SUN DOMAIN-CONTAINING"/>
    <property type="match status" value="1"/>
</dbReference>
<evidence type="ECO:0000259" key="6">
    <source>
        <dbReference type="PROSITE" id="PS51686"/>
    </source>
</evidence>
<dbReference type="InterPro" id="IPR023267">
    <property type="entry name" value="RCMT"/>
</dbReference>
<evidence type="ECO:0000256" key="5">
    <source>
        <dbReference type="PROSITE-ProRule" id="PRU01023"/>
    </source>
</evidence>